<accession>A0A251R9T8</accession>
<evidence type="ECO:0000313" key="2">
    <source>
        <dbReference type="EMBL" id="ONI32781.1"/>
    </source>
</evidence>
<feature type="transmembrane region" description="Helical" evidence="1">
    <location>
        <begin position="20"/>
        <end position="44"/>
    </location>
</feature>
<gene>
    <name evidence="2" type="ORF">PRUPE_1G385200</name>
</gene>
<sequence>MLNVSLLPSVLPCVCSMYVALWSFHIFGLPNCIAVWFDILLMMIPYFRDLMRMENWLHLKFMTLVYCGKQILVWFLNKNMLTSYFKILSLSLSLSLSHPLNEYWVFFCGVLIDIPFKRGFNSSFLLFNFPS</sequence>
<feature type="transmembrane region" description="Helical" evidence="1">
    <location>
        <begin position="56"/>
        <end position="76"/>
    </location>
</feature>
<reference evidence="2 3" key="1">
    <citation type="journal article" date="2013" name="Nat. Genet.">
        <title>The high-quality draft genome of peach (Prunus persica) identifies unique patterns of genetic diversity, domestication and genome evolution.</title>
        <authorList>
            <consortium name="International Peach Genome Initiative"/>
            <person name="Verde I."/>
            <person name="Abbott A.G."/>
            <person name="Scalabrin S."/>
            <person name="Jung S."/>
            <person name="Shu S."/>
            <person name="Marroni F."/>
            <person name="Zhebentyayeva T."/>
            <person name="Dettori M.T."/>
            <person name="Grimwood J."/>
            <person name="Cattonaro F."/>
            <person name="Zuccolo A."/>
            <person name="Rossini L."/>
            <person name="Jenkins J."/>
            <person name="Vendramin E."/>
            <person name="Meisel L.A."/>
            <person name="Decroocq V."/>
            <person name="Sosinski B."/>
            <person name="Prochnik S."/>
            <person name="Mitros T."/>
            <person name="Policriti A."/>
            <person name="Cipriani G."/>
            <person name="Dondini L."/>
            <person name="Ficklin S."/>
            <person name="Goodstein D.M."/>
            <person name="Xuan P."/>
            <person name="Del Fabbro C."/>
            <person name="Aramini V."/>
            <person name="Copetti D."/>
            <person name="Gonzalez S."/>
            <person name="Horner D.S."/>
            <person name="Falchi R."/>
            <person name="Lucas S."/>
            <person name="Mica E."/>
            <person name="Maldonado J."/>
            <person name="Lazzari B."/>
            <person name="Bielenberg D."/>
            <person name="Pirona R."/>
            <person name="Miculan M."/>
            <person name="Barakat A."/>
            <person name="Testolin R."/>
            <person name="Stella A."/>
            <person name="Tartarini S."/>
            <person name="Tonutti P."/>
            <person name="Arus P."/>
            <person name="Orellana A."/>
            <person name="Wells C."/>
            <person name="Main D."/>
            <person name="Vizzotto G."/>
            <person name="Silva H."/>
            <person name="Salamini F."/>
            <person name="Schmutz J."/>
            <person name="Morgante M."/>
            <person name="Rokhsar D.S."/>
        </authorList>
    </citation>
    <scope>NUCLEOTIDE SEQUENCE [LARGE SCALE GENOMIC DNA]</scope>
    <source>
        <strain evidence="3">cv. Nemared</strain>
    </source>
</reference>
<organism evidence="2 3">
    <name type="scientific">Prunus persica</name>
    <name type="common">Peach</name>
    <name type="synonym">Amygdalus persica</name>
    <dbReference type="NCBI Taxonomy" id="3760"/>
    <lineage>
        <taxon>Eukaryota</taxon>
        <taxon>Viridiplantae</taxon>
        <taxon>Streptophyta</taxon>
        <taxon>Embryophyta</taxon>
        <taxon>Tracheophyta</taxon>
        <taxon>Spermatophyta</taxon>
        <taxon>Magnoliopsida</taxon>
        <taxon>eudicotyledons</taxon>
        <taxon>Gunneridae</taxon>
        <taxon>Pentapetalae</taxon>
        <taxon>rosids</taxon>
        <taxon>fabids</taxon>
        <taxon>Rosales</taxon>
        <taxon>Rosaceae</taxon>
        <taxon>Amygdaloideae</taxon>
        <taxon>Amygdaleae</taxon>
        <taxon>Prunus</taxon>
    </lineage>
</organism>
<dbReference type="Proteomes" id="UP000006882">
    <property type="component" value="Chromosome G1"/>
</dbReference>
<dbReference type="AlphaFoldDB" id="A0A251R9T8"/>
<keyword evidence="1" id="KW-1133">Transmembrane helix</keyword>
<evidence type="ECO:0000256" key="1">
    <source>
        <dbReference type="SAM" id="Phobius"/>
    </source>
</evidence>
<proteinExistence type="predicted"/>
<keyword evidence="1" id="KW-0812">Transmembrane</keyword>
<dbReference type="Gramene" id="ONI32781">
    <property type="protein sequence ID" value="ONI32781"/>
    <property type="gene ID" value="PRUPE_1G385200"/>
</dbReference>
<name>A0A251R9T8_PRUPE</name>
<keyword evidence="1" id="KW-0472">Membrane</keyword>
<dbReference type="EMBL" id="CM007651">
    <property type="protein sequence ID" value="ONI32781.1"/>
    <property type="molecule type" value="Genomic_DNA"/>
</dbReference>
<evidence type="ECO:0000313" key="3">
    <source>
        <dbReference type="Proteomes" id="UP000006882"/>
    </source>
</evidence>
<protein>
    <submittedName>
        <fullName evidence="2">Uncharacterized protein</fullName>
    </submittedName>
</protein>
<keyword evidence="3" id="KW-1185">Reference proteome</keyword>